<proteinExistence type="inferred from homology"/>
<dbReference type="Pfam" id="PF00389">
    <property type="entry name" value="2-Hacid_dh"/>
    <property type="match status" value="1"/>
</dbReference>
<keyword evidence="2 4" id="KW-0560">Oxidoreductase</keyword>
<dbReference type="Pfam" id="PF02826">
    <property type="entry name" value="2-Hacid_dh_C"/>
    <property type="match status" value="1"/>
</dbReference>
<protein>
    <submittedName>
        <fullName evidence="7">D-3-phosphoglycerate dehydrogenase</fullName>
        <ecNumber evidence="7">1.1.1.95</ecNumber>
    </submittedName>
</protein>
<feature type="domain" description="D-isomer specific 2-hydroxyacid dehydrogenase catalytic" evidence="5">
    <location>
        <begin position="11"/>
        <end position="319"/>
    </location>
</feature>
<dbReference type="EMBL" id="JAGIOF010000001">
    <property type="protein sequence ID" value="MBP2387884.1"/>
    <property type="molecule type" value="Genomic_DNA"/>
</dbReference>
<gene>
    <name evidence="7" type="ORF">JOF47_003395</name>
</gene>
<dbReference type="Proteomes" id="UP001296993">
    <property type="component" value="Unassembled WGS sequence"/>
</dbReference>
<dbReference type="InterPro" id="IPR006139">
    <property type="entry name" value="D-isomer_2_OHA_DH_cat_dom"/>
</dbReference>
<dbReference type="InterPro" id="IPR050418">
    <property type="entry name" value="D-iso_2-hydroxyacid_DH_PdxB"/>
</dbReference>
<reference evidence="7 8" key="1">
    <citation type="submission" date="2021-03" db="EMBL/GenBank/DDBJ databases">
        <title>Sequencing the genomes of 1000 actinobacteria strains.</title>
        <authorList>
            <person name="Klenk H.-P."/>
        </authorList>
    </citation>
    <scope>NUCLEOTIDE SEQUENCE [LARGE SCALE GENOMIC DNA]</scope>
    <source>
        <strain evidence="7 8">DSM 15797</strain>
    </source>
</reference>
<name>A0ABS4XHD5_9MICC</name>
<evidence type="ECO:0000256" key="3">
    <source>
        <dbReference type="ARBA" id="ARBA00023027"/>
    </source>
</evidence>
<dbReference type="InterPro" id="IPR036291">
    <property type="entry name" value="NAD(P)-bd_dom_sf"/>
</dbReference>
<dbReference type="PANTHER" id="PTHR43761">
    <property type="entry name" value="D-ISOMER SPECIFIC 2-HYDROXYACID DEHYDROGENASE FAMILY PROTEIN (AFU_ORTHOLOGUE AFUA_1G13630)"/>
    <property type="match status" value="1"/>
</dbReference>
<evidence type="ECO:0000259" key="5">
    <source>
        <dbReference type="Pfam" id="PF00389"/>
    </source>
</evidence>
<keyword evidence="3" id="KW-0520">NAD</keyword>
<organism evidence="7 8">
    <name type="scientific">Paeniglutamicibacter kerguelensis</name>
    <dbReference type="NCBI Taxonomy" id="254788"/>
    <lineage>
        <taxon>Bacteria</taxon>
        <taxon>Bacillati</taxon>
        <taxon>Actinomycetota</taxon>
        <taxon>Actinomycetes</taxon>
        <taxon>Micrococcales</taxon>
        <taxon>Micrococcaceae</taxon>
        <taxon>Paeniglutamicibacter</taxon>
    </lineage>
</organism>
<dbReference type="Gene3D" id="3.40.50.720">
    <property type="entry name" value="NAD(P)-binding Rossmann-like Domain"/>
    <property type="match status" value="2"/>
</dbReference>
<feature type="domain" description="D-isomer specific 2-hydroxyacid dehydrogenase NAD-binding" evidence="6">
    <location>
        <begin position="116"/>
        <end position="290"/>
    </location>
</feature>
<dbReference type="PROSITE" id="PS00671">
    <property type="entry name" value="D_2_HYDROXYACID_DH_3"/>
    <property type="match status" value="1"/>
</dbReference>
<dbReference type="InterPro" id="IPR006140">
    <property type="entry name" value="D-isomer_DH_NAD-bd"/>
</dbReference>
<dbReference type="InterPro" id="IPR043322">
    <property type="entry name" value="CtBP"/>
</dbReference>
<dbReference type="PANTHER" id="PTHR43761:SF1">
    <property type="entry name" value="D-ISOMER SPECIFIC 2-HYDROXYACID DEHYDROGENASE CATALYTIC DOMAIN-CONTAINING PROTEIN-RELATED"/>
    <property type="match status" value="1"/>
</dbReference>
<comment type="caution">
    <text evidence="7">The sequence shown here is derived from an EMBL/GenBank/DDBJ whole genome shotgun (WGS) entry which is preliminary data.</text>
</comment>
<accession>A0ABS4XHD5</accession>
<evidence type="ECO:0000259" key="6">
    <source>
        <dbReference type="Pfam" id="PF02826"/>
    </source>
</evidence>
<dbReference type="RefSeq" id="WP_210000471.1">
    <property type="nucleotide sequence ID" value="NZ_BAAAJY010000001.1"/>
</dbReference>
<dbReference type="CDD" id="cd05299">
    <property type="entry name" value="CtBP_dh"/>
    <property type="match status" value="1"/>
</dbReference>
<evidence type="ECO:0000256" key="1">
    <source>
        <dbReference type="ARBA" id="ARBA00005854"/>
    </source>
</evidence>
<evidence type="ECO:0000256" key="2">
    <source>
        <dbReference type="ARBA" id="ARBA00023002"/>
    </source>
</evidence>
<dbReference type="InterPro" id="IPR029753">
    <property type="entry name" value="D-isomer_DH_CS"/>
</dbReference>
<dbReference type="GO" id="GO:0004617">
    <property type="term" value="F:phosphoglycerate dehydrogenase activity"/>
    <property type="evidence" value="ECO:0007669"/>
    <property type="project" value="UniProtKB-EC"/>
</dbReference>
<evidence type="ECO:0000313" key="8">
    <source>
        <dbReference type="Proteomes" id="UP001296993"/>
    </source>
</evidence>
<dbReference type="SUPFAM" id="SSF52283">
    <property type="entry name" value="Formate/glycerate dehydrogenase catalytic domain-like"/>
    <property type="match status" value="1"/>
</dbReference>
<dbReference type="PROSITE" id="PS00670">
    <property type="entry name" value="D_2_HYDROXYACID_DH_2"/>
    <property type="match status" value="1"/>
</dbReference>
<keyword evidence="8" id="KW-1185">Reference proteome</keyword>
<evidence type="ECO:0000256" key="4">
    <source>
        <dbReference type="RuleBase" id="RU003719"/>
    </source>
</evidence>
<comment type="similarity">
    <text evidence="1 4">Belongs to the D-isomer specific 2-hydroxyacid dehydrogenase family.</text>
</comment>
<dbReference type="EC" id="1.1.1.95" evidence="7"/>
<evidence type="ECO:0000313" key="7">
    <source>
        <dbReference type="EMBL" id="MBP2387884.1"/>
    </source>
</evidence>
<dbReference type="SUPFAM" id="SSF51735">
    <property type="entry name" value="NAD(P)-binding Rossmann-fold domains"/>
    <property type="match status" value="1"/>
</dbReference>
<sequence>MSATPLSTPQVLITDAADLDHTIALDLLSAAGLEAEYLNSRDRGEILAAARGCSGIILGYASLDAGMIAELPELKVIATMSAGFDMVDVRAAADAGITVCTVPSAATQDVATHAFAGMLALVRQIPRSQALTRAGDWTGTGLPVPPRPGNLTLGLVGFGRIAQYLAELAAPAFKEIIAYDPFTPAEFWPGNVRQAGLDEVLAAADVLSLHTPLTAETENLIDARALESMPDGSYLVNASRGGLVDEAALLEALDSGKLAGAMLDVLAEEPAPADHPLVNHPSAIVTPHTAYRSDASLREYIALPARNVIAVLRGTEPETSLRVPAAAN</sequence>